<accession>A0A3N4K2B6</accession>
<evidence type="ECO:0000256" key="1">
    <source>
        <dbReference type="ARBA" id="ARBA00004123"/>
    </source>
</evidence>
<dbReference type="OrthoDB" id="1898821at2759"/>
<dbReference type="FunFam" id="1.25.10.10:FF:001136">
    <property type="entry name" value="Beta-catenin-like protein 1"/>
    <property type="match status" value="1"/>
</dbReference>
<proteinExistence type="predicted"/>
<dbReference type="AlphaFoldDB" id="A0A3N4K2B6"/>
<dbReference type="SUPFAM" id="SSF48371">
    <property type="entry name" value="ARM repeat"/>
    <property type="match status" value="1"/>
</dbReference>
<evidence type="ECO:0000256" key="6">
    <source>
        <dbReference type="SAM" id="MobiDB-lite"/>
    </source>
</evidence>
<name>A0A3N4K2B6_9PEZI</name>
<dbReference type="Pfam" id="PF08216">
    <property type="entry name" value="CTNNBL"/>
    <property type="match status" value="1"/>
</dbReference>
<keyword evidence="3" id="KW-0677">Repeat</keyword>
<dbReference type="EMBL" id="ML120358">
    <property type="protein sequence ID" value="RPB04443.1"/>
    <property type="molecule type" value="Genomic_DNA"/>
</dbReference>
<feature type="region of interest" description="Disordered" evidence="6">
    <location>
        <begin position="1"/>
        <end position="93"/>
    </location>
</feature>
<protein>
    <submittedName>
        <fullName evidence="8">DUF1716-domain-containing protein</fullName>
    </submittedName>
</protein>
<dbReference type="InterPro" id="IPR016024">
    <property type="entry name" value="ARM-type_fold"/>
</dbReference>
<dbReference type="GO" id="GO:0010467">
    <property type="term" value="P:gene expression"/>
    <property type="evidence" value="ECO:0007669"/>
    <property type="project" value="UniProtKB-ARBA"/>
</dbReference>
<dbReference type="InterPro" id="IPR013180">
    <property type="entry name" value="CTNNBL1_N"/>
</dbReference>
<feature type="compositionally biased region" description="Acidic residues" evidence="6">
    <location>
        <begin position="76"/>
        <end position="86"/>
    </location>
</feature>
<keyword evidence="9" id="KW-1185">Reference proteome</keyword>
<evidence type="ECO:0000313" key="8">
    <source>
        <dbReference type="EMBL" id="RPB04443.1"/>
    </source>
</evidence>
<dbReference type="Proteomes" id="UP000276215">
    <property type="component" value="Unassembled WGS sequence"/>
</dbReference>
<organism evidence="8 9">
    <name type="scientific">Choiromyces venosus 120613-1</name>
    <dbReference type="NCBI Taxonomy" id="1336337"/>
    <lineage>
        <taxon>Eukaryota</taxon>
        <taxon>Fungi</taxon>
        <taxon>Dikarya</taxon>
        <taxon>Ascomycota</taxon>
        <taxon>Pezizomycotina</taxon>
        <taxon>Pezizomycetes</taxon>
        <taxon>Pezizales</taxon>
        <taxon>Tuberaceae</taxon>
        <taxon>Choiromyces</taxon>
    </lineage>
</organism>
<comment type="subcellular location">
    <subcellularLocation>
        <location evidence="1">Nucleus</location>
    </subcellularLocation>
</comment>
<evidence type="ECO:0000256" key="3">
    <source>
        <dbReference type="ARBA" id="ARBA00022737"/>
    </source>
</evidence>
<evidence type="ECO:0000313" key="9">
    <source>
        <dbReference type="Proteomes" id="UP000276215"/>
    </source>
</evidence>
<evidence type="ECO:0000256" key="4">
    <source>
        <dbReference type="ARBA" id="ARBA00023054"/>
    </source>
</evidence>
<feature type="domain" description="Beta-catenin-like protein 1 N-terminal" evidence="7">
    <location>
        <begin position="98"/>
        <end position="205"/>
    </location>
</feature>
<dbReference type="GO" id="GO:0005681">
    <property type="term" value="C:spliceosomal complex"/>
    <property type="evidence" value="ECO:0007669"/>
    <property type="project" value="TreeGrafter"/>
</dbReference>
<dbReference type="SMART" id="SM01156">
    <property type="entry name" value="DUF1716"/>
    <property type="match status" value="1"/>
</dbReference>
<reference evidence="8 9" key="1">
    <citation type="journal article" date="2018" name="Nat. Ecol. Evol.">
        <title>Pezizomycetes genomes reveal the molecular basis of ectomycorrhizal truffle lifestyle.</title>
        <authorList>
            <person name="Murat C."/>
            <person name="Payen T."/>
            <person name="Noel B."/>
            <person name="Kuo A."/>
            <person name="Morin E."/>
            <person name="Chen J."/>
            <person name="Kohler A."/>
            <person name="Krizsan K."/>
            <person name="Balestrini R."/>
            <person name="Da Silva C."/>
            <person name="Montanini B."/>
            <person name="Hainaut M."/>
            <person name="Levati E."/>
            <person name="Barry K.W."/>
            <person name="Belfiori B."/>
            <person name="Cichocki N."/>
            <person name="Clum A."/>
            <person name="Dockter R.B."/>
            <person name="Fauchery L."/>
            <person name="Guy J."/>
            <person name="Iotti M."/>
            <person name="Le Tacon F."/>
            <person name="Lindquist E.A."/>
            <person name="Lipzen A."/>
            <person name="Malagnac F."/>
            <person name="Mello A."/>
            <person name="Molinier V."/>
            <person name="Miyauchi S."/>
            <person name="Poulain J."/>
            <person name="Riccioni C."/>
            <person name="Rubini A."/>
            <person name="Sitrit Y."/>
            <person name="Splivallo R."/>
            <person name="Traeger S."/>
            <person name="Wang M."/>
            <person name="Zifcakova L."/>
            <person name="Wipf D."/>
            <person name="Zambonelli A."/>
            <person name="Paolocci F."/>
            <person name="Nowrousian M."/>
            <person name="Ottonello S."/>
            <person name="Baldrian P."/>
            <person name="Spatafora J.W."/>
            <person name="Henrissat B."/>
            <person name="Nagy L.G."/>
            <person name="Aury J.M."/>
            <person name="Wincker P."/>
            <person name="Grigoriev I.V."/>
            <person name="Bonfante P."/>
            <person name="Martin F.M."/>
        </authorList>
    </citation>
    <scope>NUCLEOTIDE SEQUENCE [LARGE SCALE GENOMIC DNA]</scope>
    <source>
        <strain evidence="8 9">120613-1</strain>
    </source>
</reference>
<gene>
    <name evidence="8" type="ORF">L873DRAFT_1825628</name>
</gene>
<keyword evidence="5" id="KW-0539">Nucleus</keyword>
<dbReference type="Gene3D" id="1.25.10.10">
    <property type="entry name" value="Leucine-rich Repeat Variant"/>
    <property type="match status" value="1"/>
</dbReference>
<keyword evidence="2" id="KW-0597">Phosphoprotein</keyword>
<evidence type="ECO:0000259" key="7">
    <source>
        <dbReference type="SMART" id="SM01156"/>
    </source>
</evidence>
<dbReference type="PANTHER" id="PTHR14978:SF0">
    <property type="entry name" value="BETA-CATENIN-LIKE PROTEIN 1"/>
    <property type="match status" value="1"/>
</dbReference>
<keyword evidence="4" id="KW-0175">Coiled coil</keyword>
<evidence type="ECO:0000256" key="2">
    <source>
        <dbReference type="ARBA" id="ARBA00022553"/>
    </source>
</evidence>
<dbReference type="PANTHER" id="PTHR14978">
    <property type="entry name" value="BETA-CATENIN-LIKE PROTEIN 1 NUCLEAR ASSOCIATED PROTEIN"/>
    <property type="match status" value="1"/>
</dbReference>
<dbReference type="InterPro" id="IPR039678">
    <property type="entry name" value="CTNNBL1"/>
</dbReference>
<feature type="compositionally biased region" description="Low complexity" evidence="6">
    <location>
        <begin position="9"/>
        <end position="20"/>
    </location>
</feature>
<evidence type="ECO:0000256" key="5">
    <source>
        <dbReference type="ARBA" id="ARBA00023242"/>
    </source>
</evidence>
<dbReference type="InterPro" id="IPR011989">
    <property type="entry name" value="ARM-like"/>
</dbReference>
<dbReference type="STRING" id="1336337.A0A3N4K2B6"/>
<sequence>MASLDSLFKKPALPPSSSNSSKKRKLEPSVDPIAAYKSAKLEAPRNGKGKFRAAAVEEDDIDDTASPSALPPDFFDNAEEEPEDEEGGRFFGGGVSEKTTEILDFMDERDRDDTAAVEKIDAAWLRRTALGFEKKINKNAEMRGKYEDDPHKFMASEADLDADIKALSALSEHPELFEEFRKLGCLASLVGLLAHENTDIAIDVVEVISELTDDEVEAEPEQWNAIVDGMIEAQLLEMLTQNLSRLNEGNESDRNGVYHTLSVFENLASQQSLAEQMVRETNIMPYLLQRIQARESPISQNKQYAAELLAILLQSSPANRKKLTELNGTDILLQLLSPYRKRDPVKGGDEEEFVENVFDCVTCVVDELEGKEAFVDSEGVELVLIMLREGKMSKPRALRLLDHAVGGQSGASVCQKLVDAAGLKTIFGMFMKKQDNQTTEHLLGIFAALLMHLPADSASRIRTLAKFVEKDYEKITKLAKLRTDYALRMAKVDAEIAAQRETLGSAVEEEEMAEEWFSRRLDAGLFCLQMTDRILAWLCAEDDGAKKRISGLLGKAGGSLKDVRRTLKEQIDGMTETSDEWQQVIKDMLSTLIEFL</sequence>